<name>A0ACB7X465_9ERIC</name>
<comment type="caution">
    <text evidence="1">The sequence shown here is derived from an EMBL/GenBank/DDBJ whole genome shotgun (WGS) entry which is preliminary data.</text>
</comment>
<accession>A0ACB7X465</accession>
<dbReference type="Proteomes" id="UP000828048">
    <property type="component" value="Chromosome 2"/>
</dbReference>
<dbReference type="EMBL" id="CM037152">
    <property type="protein sequence ID" value="KAH7835390.1"/>
    <property type="molecule type" value="Genomic_DNA"/>
</dbReference>
<protein>
    <submittedName>
        <fullName evidence="1">Uncharacterized protein</fullName>
    </submittedName>
</protein>
<gene>
    <name evidence="1" type="ORF">Vadar_025774</name>
</gene>
<evidence type="ECO:0000313" key="1">
    <source>
        <dbReference type="EMBL" id="KAH7835390.1"/>
    </source>
</evidence>
<evidence type="ECO:0000313" key="2">
    <source>
        <dbReference type="Proteomes" id="UP000828048"/>
    </source>
</evidence>
<proteinExistence type="predicted"/>
<sequence>MEKRSKTRTKKLGRKTNRTFFSDDRISLLPDEILVMILSRLKIHQSIQTSILSRRWKTLWTFTTTIDFDCSSIPLNSNTPGRFVHCLNRALGSHRGPTLNRLRIRLTNFASSDVPFWIDFAIKKSVQELALELETKSAYFGGPGFSRFDSLKALSLFYANVTDNHVEYFCSHCPNLETLCLVELGRVENLSIRSKSLVSLELSRCFLLRRLRISAESLVSFKYWGRDREIDIEHAPLLSEVSFCEAYCTSLVEHKFKHFTCILSQLQTLKLTMSYPWITVFPKLDGLINLNNLDLEFKVWGWDPALNLCTSVIKALPCLHKLSLHLFRSDHEDYSNHNEKDEDVEGERHHCLRVVEFLGFTGCWLDIQIIQFVIENAVSLEKMTVVPSRRAWIDSDGDVMEFEEKEEARKRARLLENRLSPYTRLFVL</sequence>
<keyword evidence="2" id="KW-1185">Reference proteome</keyword>
<reference evidence="1 2" key="1">
    <citation type="journal article" date="2021" name="Hortic Res">
        <title>High-quality reference genome and annotation aids understanding of berry development for evergreen blueberry (Vaccinium darrowii).</title>
        <authorList>
            <person name="Yu J."/>
            <person name="Hulse-Kemp A.M."/>
            <person name="Babiker E."/>
            <person name="Staton M."/>
        </authorList>
    </citation>
    <scope>NUCLEOTIDE SEQUENCE [LARGE SCALE GENOMIC DNA]</scope>
    <source>
        <strain evidence="2">cv. NJ 8807/NJ 8810</strain>
        <tissue evidence="1">Young leaf</tissue>
    </source>
</reference>
<organism evidence="1 2">
    <name type="scientific">Vaccinium darrowii</name>
    <dbReference type="NCBI Taxonomy" id="229202"/>
    <lineage>
        <taxon>Eukaryota</taxon>
        <taxon>Viridiplantae</taxon>
        <taxon>Streptophyta</taxon>
        <taxon>Embryophyta</taxon>
        <taxon>Tracheophyta</taxon>
        <taxon>Spermatophyta</taxon>
        <taxon>Magnoliopsida</taxon>
        <taxon>eudicotyledons</taxon>
        <taxon>Gunneridae</taxon>
        <taxon>Pentapetalae</taxon>
        <taxon>asterids</taxon>
        <taxon>Ericales</taxon>
        <taxon>Ericaceae</taxon>
        <taxon>Vaccinioideae</taxon>
        <taxon>Vaccinieae</taxon>
        <taxon>Vaccinium</taxon>
    </lineage>
</organism>